<dbReference type="GO" id="GO:0004519">
    <property type="term" value="F:endonuclease activity"/>
    <property type="evidence" value="ECO:0007669"/>
    <property type="project" value="UniProtKB-KW"/>
</dbReference>
<comment type="similarity">
    <text evidence="2">Belongs to the phage GPA family.</text>
</comment>
<evidence type="ECO:0000256" key="4">
    <source>
        <dbReference type="ARBA" id="ARBA00022722"/>
    </source>
</evidence>
<comment type="function">
    <text evidence="1">Possible endonuclease which induces a single-strand cut and initiates DNA replication.</text>
</comment>
<keyword evidence="10" id="KW-1185">Reference proteome</keyword>
<evidence type="ECO:0000256" key="3">
    <source>
        <dbReference type="ARBA" id="ARBA00022705"/>
    </source>
</evidence>
<keyword evidence="4" id="KW-0540">Nuclease</keyword>
<dbReference type="Proteomes" id="UP001501600">
    <property type="component" value="Unassembled WGS sequence"/>
</dbReference>
<reference evidence="10" key="1">
    <citation type="journal article" date="2019" name="Int. J. Syst. Evol. Microbiol.">
        <title>The Global Catalogue of Microorganisms (GCM) 10K type strain sequencing project: providing services to taxonomists for standard genome sequencing and annotation.</title>
        <authorList>
            <consortium name="The Broad Institute Genomics Platform"/>
            <consortium name="The Broad Institute Genome Sequencing Center for Infectious Disease"/>
            <person name="Wu L."/>
            <person name="Ma J."/>
        </authorList>
    </citation>
    <scope>NUCLEOTIDE SEQUENCE [LARGE SCALE GENOMIC DNA]</scope>
    <source>
        <strain evidence="10">JCM 18720</strain>
    </source>
</reference>
<evidence type="ECO:0000256" key="2">
    <source>
        <dbReference type="ARBA" id="ARBA00009260"/>
    </source>
</evidence>
<dbReference type="RefSeq" id="WP_345316715.1">
    <property type="nucleotide sequence ID" value="NZ_BAABLF010000011.1"/>
</dbReference>
<feature type="region of interest" description="Disordered" evidence="7">
    <location>
        <begin position="1"/>
        <end position="28"/>
    </location>
</feature>
<evidence type="ECO:0000313" key="9">
    <source>
        <dbReference type="EMBL" id="GAA5191335.1"/>
    </source>
</evidence>
<sequence>MYAPQTVPRPVNVTGPTPRYVNGKTNTPPAFPSRVRQALFEATQLVPESLLVNVEWQDRDFVERHLRGFPHDIQVMLMAAYSKLPTRQERNLFLLRTVKAIKKKLGGSPRNEFFDLSDTNLKITAKQNARFCLSLRKSNPDDDSLLPVLMAYAKRQTVILRPTTQVKGSIARACCEDWWYRQLKKAVKRNREVVYLSLNRVNRFAGIYCSHWQAQTARQQRYITDLLLEETVLINEQDQQYTLKELSALNVSNPKVRRAELMVRARGFEEFAELQGDEGLFITISCPSRFHRAYSKTGHPNEKWDGSTPKDGQAYLRSCWAKTRSDWQRKGLRPYGFRIAEPQHDGTPHWHLLLFAPKSQHQALIDTIRHYALQMDGDEPGAAEHRVDVKLIDKEKGSAAGYIAKYICKNIDGENLNSGVYGEDPIEAAERVRAWASCWGIRQFQQIGGASVTVWRELRRLKANMVAKGTALAKAWHAADDGDWAAYLKVMLGVPLQDVSPKGENSAKGHSVPSGAIAPDDPIASDEVHPVAAKGAIAPLYEVRCDGDTGEIRTNRYDGTFSHALKGITYLGQKLVTRYHEWRRLDALALGAASLGVL</sequence>
<dbReference type="EMBL" id="BAABLF010000011">
    <property type="protein sequence ID" value="GAA5191335.1"/>
    <property type="molecule type" value="Genomic_DNA"/>
</dbReference>
<feature type="domain" description="Replication gene A protein-like" evidence="8">
    <location>
        <begin position="155"/>
        <end position="413"/>
    </location>
</feature>
<feature type="region of interest" description="Disordered" evidence="7">
    <location>
        <begin position="501"/>
        <end position="520"/>
    </location>
</feature>
<evidence type="ECO:0000256" key="7">
    <source>
        <dbReference type="SAM" id="MobiDB-lite"/>
    </source>
</evidence>
<dbReference type="Pfam" id="PF05840">
    <property type="entry name" value="Phage_GPA"/>
    <property type="match status" value="1"/>
</dbReference>
<protein>
    <submittedName>
        <fullName evidence="9">Replication endonuclease</fullName>
    </submittedName>
</protein>
<dbReference type="InterPro" id="IPR008766">
    <property type="entry name" value="Replication_gene_A-like"/>
</dbReference>
<name>A0ABP9S653_9GAMM</name>
<keyword evidence="5 9" id="KW-0255">Endonuclease</keyword>
<accession>A0ABP9S653</accession>
<evidence type="ECO:0000256" key="1">
    <source>
        <dbReference type="ARBA" id="ARBA00003293"/>
    </source>
</evidence>
<evidence type="ECO:0000259" key="8">
    <source>
        <dbReference type="Pfam" id="PF05840"/>
    </source>
</evidence>
<evidence type="ECO:0000256" key="5">
    <source>
        <dbReference type="ARBA" id="ARBA00022759"/>
    </source>
</evidence>
<keyword evidence="3" id="KW-0235">DNA replication</keyword>
<gene>
    <name evidence="9" type="ORF">GCM10025772_17850</name>
</gene>
<organism evidence="9 10">
    <name type="scientific">Ferrimonas gelatinilytica</name>
    <dbReference type="NCBI Taxonomy" id="1255257"/>
    <lineage>
        <taxon>Bacteria</taxon>
        <taxon>Pseudomonadati</taxon>
        <taxon>Pseudomonadota</taxon>
        <taxon>Gammaproteobacteria</taxon>
        <taxon>Alteromonadales</taxon>
        <taxon>Ferrimonadaceae</taxon>
        <taxon>Ferrimonas</taxon>
    </lineage>
</organism>
<evidence type="ECO:0000313" key="10">
    <source>
        <dbReference type="Proteomes" id="UP001501600"/>
    </source>
</evidence>
<comment type="caution">
    <text evidence="9">The sequence shown here is derived from an EMBL/GenBank/DDBJ whole genome shotgun (WGS) entry which is preliminary data.</text>
</comment>
<proteinExistence type="inferred from homology"/>
<evidence type="ECO:0000256" key="6">
    <source>
        <dbReference type="ARBA" id="ARBA00022801"/>
    </source>
</evidence>
<keyword evidence="6" id="KW-0378">Hydrolase</keyword>